<evidence type="ECO:0000256" key="10">
    <source>
        <dbReference type="ARBA" id="ARBA00023201"/>
    </source>
</evidence>
<keyword evidence="9" id="KW-0472">Membrane</keyword>
<evidence type="ECO:0000256" key="1">
    <source>
        <dbReference type="ARBA" id="ARBA00004141"/>
    </source>
</evidence>
<dbReference type="OrthoDB" id="5874059at2759"/>
<reference evidence="14" key="1">
    <citation type="submission" date="2020-11" db="EMBL/GenBank/DDBJ databases">
        <authorList>
            <person name="Tran Van P."/>
        </authorList>
    </citation>
    <scope>NUCLEOTIDE SEQUENCE</scope>
</reference>
<organism evidence="14">
    <name type="scientific">Darwinula stevensoni</name>
    <dbReference type="NCBI Taxonomy" id="69355"/>
    <lineage>
        <taxon>Eukaryota</taxon>
        <taxon>Metazoa</taxon>
        <taxon>Ecdysozoa</taxon>
        <taxon>Arthropoda</taxon>
        <taxon>Crustacea</taxon>
        <taxon>Oligostraca</taxon>
        <taxon>Ostracoda</taxon>
        <taxon>Podocopa</taxon>
        <taxon>Podocopida</taxon>
        <taxon>Darwinulocopina</taxon>
        <taxon>Darwinuloidea</taxon>
        <taxon>Darwinulidae</taxon>
        <taxon>Darwinula</taxon>
    </lineage>
</organism>
<proteinExistence type="inferred from homology"/>
<keyword evidence="10 12" id="KW-0739">Sodium transport</keyword>
<keyword evidence="3 12" id="KW-0813">Transport</keyword>
<evidence type="ECO:0000256" key="13">
    <source>
        <dbReference type="SAM" id="MobiDB-lite"/>
    </source>
</evidence>
<dbReference type="PANTHER" id="PTHR11690:SF248">
    <property type="entry name" value="PICKPOCKET 17, ISOFORM A"/>
    <property type="match status" value="1"/>
</dbReference>
<evidence type="ECO:0000256" key="11">
    <source>
        <dbReference type="ARBA" id="ARBA00023303"/>
    </source>
</evidence>
<evidence type="ECO:0000313" key="15">
    <source>
        <dbReference type="Proteomes" id="UP000677054"/>
    </source>
</evidence>
<keyword evidence="6" id="KW-1133">Transmembrane helix</keyword>
<comment type="subcellular location">
    <subcellularLocation>
        <location evidence="1">Membrane</location>
        <topology evidence="1">Multi-pass membrane protein</topology>
    </subcellularLocation>
</comment>
<dbReference type="EMBL" id="LR902942">
    <property type="protein sequence ID" value="CAD7251287.1"/>
    <property type="molecule type" value="Genomic_DNA"/>
</dbReference>
<keyword evidence="8 12" id="KW-0406">Ion transport</keyword>
<dbReference type="Gene3D" id="1.10.287.770">
    <property type="entry name" value="YojJ-like"/>
    <property type="match status" value="1"/>
</dbReference>
<evidence type="ECO:0000256" key="12">
    <source>
        <dbReference type="RuleBase" id="RU000679"/>
    </source>
</evidence>
<comment type="similarity">
    <text evidence="2 12">Belongs to the amiloride-sensitive sodium channel (TC 1.A.6) family.</text>
</comment>
<dbReference type="InterPro" id="IPR001873">
    <property type="entry name" value="ENaC"/>
</dbReference>
<keyword evidence="5 12" id="KW-0812">Transmembrane</keyword>
<name>A0A7R9ABS6_9CRUS</name>
<dbReference type="PANTHER" id="PTHR11690">
    <property type="entry name" value="AMILORIDE-SENSITIVE SODIUM CHANNEL-RELATED"/>
    <property type="match status" value="1"/>
</dbReference>
<evidence type="ECO:0000256" key="3">
    <source>
        <dbReference type="ARBA" id="ARBA00022448"/>
    </source>
</evidence>
<evidence type="ECO:0000313" key="14">
    <source>
        <dbReference type="EMBL" id="CAD7251287.1"/>
    </source>
</evidence>
<dbReference type="GO" id="GO:0015280">
    <property type="term" value="F:ligand-gated sodium channel activity"/>
    <property type="evidence" value="ECO:0007669"/>
    <property type="project" value="TreeGrafter"/>
</dbReference>
<dbReference type="Pfam" id="PF00858">
    <property type="entry name" value="ASC"/>
    <property type="match status" value="1"/>
</dbReference>
<gene>
    <name evidence="14" type="ORF">DSTB1V02_LOCUS11054</name>
</gene>
<evidence type="ECO:0000256" key="5">
    <source>
        <dbReference type="ARBA" id="ARBA00022692"/>
    </source>
</evidence>
<accession>A0A7R9ABS6</accession>
<dbReference type="Proteomes" id="UP000677054">
    <property type="component" value="Unassembled WGS sequence"/>
</dbReference>
<evidence type="ECO:0000256" key="7">
    <source>
        <dbReference type="ARBA" id="ARBA00023053"/>
    </source>
</evidence>
<evidence type="ECO:0000256" key="6">
    <source>
        <dbReference type="ARBA" id="ARBA00022989"/>
    </source>
</evidence>
<evidence type="ECO:0000256" key="9">
    <source>
        <dbReference type="ARBA" id="ARBA00023136"/>
    </source>
</evidence>
<evidence type="ECO:0000256" key="8">
    <source>
        <dbReference type="ARBA" id="ARBA00023065"/>
    </source>
</evidence>
<dbReference type="EMBL" id="CAJPEV010003425">
    <property type="protein sequence ID" value="CAG0899729.1"/>
    <property type="molecule type" value="Genomic_DNA"/>
</dbReference>
<dbReference type="AlphaFoldDB" id="A0A7R9ABS6"/>
<sequence>MNYENHPEASSYIRDLLMMNQGLQRILRKLTRPENTSHEKVADLLSVFYDMEDSEDWNDPPICVKPFAEMQDATMWMEDTDLFPLLLERSSYTLDDFRRDLHAADISPYVRKSIRRCSFNGSPCEETPDPIRKGFEVNIQTISYIGIRKMELEHLGPEDGGFCAPDAYLTQRFDPIIFKIPEVPKYSKEICLNMCCMDRLINNVSDSRSCLKKYIFYSSLLTSSTNAYDYCSTKSQADAVLWMLDTLKNENGSCGCPPRACREEKYEWSLSSAQVSRENVLLLDLIAWMREQKKSKSRRKLKDSTYCHHPKENFAVVNVYFESMETEKIVESLIYPWSTFVGTLGGLLGLYTGLSFISVLEVLEWFLDVILYGWRKPRHHKTGPKRPVDLTRQDTTAVEVEPKENALKHRGYNGRDSPVHSRSS</sequence>
<keyword evidence="4 12" id="KW-0894">Sodium channel</keyword>
<keyword evidence="7" id="KW-0915">Sodium</keyword>
<feature type="region of interest" description="Disordered" evidence="13">
    <location>
        <begin position="379"/>
        <end position="424"/>
    </location>
</feature>
<keyword evidence="11 12" id="KW-0407">Ion channel</keyword>
<keyword evidence="15" id="KW-1185">Reference proteome</keyword>
<dbReference type="GO" id="GO:0005886">
    <property type="term" value="C:plasma membrane"/>
    <property type="evidence" value="ECO:0007669"/>
    <property type="project" value="TreeGrafter"/>
</dbReference>
<evidence type="ECO:0000256" key="2">
    <source>
        <dbReference type="ARBA" id="ARBA00007193"/>
    </source>
</evidence>
<evidence type="ECO:0000256" key="4">
    <source>
        <dbReference type="ARBA" id="ARBA00022461"/>
    </source>
</evidence>
<protein>
    <submittedName>
        <fullName evidence="14">Uncharacterized protein</fullName>
    </submittedName>
</protein>